<dbReference type="GO" id="GO:0046943">
    <property type="term" value="F:carboxylic acid transmembrane transporter activity"/>
    <property type="evidence" value="ECO:0007669"/>
    <property type="project" value="TreeGrafter"/>
</dbReference>
<feature type="domain" description="Major facilitator superfamily (MFS) profile" evidence="7">
    <location>
        <begin position="41"/>
        <end position="471"/>
    </location>
</feature>
<feature type="transmembrane region" description="Helical" evidence="6">
    <location>
        <begin position="82"/>
        <end position="101"/>
    </location>
</feature>
<evidence type="ECO:0000256" key="6">
    <source>
        <dbReference type="SAM" id="Phobius"/>
    </source>
</evidence>
<evidence type="ECO:0000256" key="2">
    <source>
        <dbReference type="ARBA" id="ARBA00022692"/>
    </source>
</evidence>
<evidence type="ECO:0000259" key="7">
    <source>
        <dbReference type="PROSITE" id="PS50850"/>
    </source>
</evidence>
<name>A0A4V5NGZ8_9PEZI</name>
<evidence type="ECO:0000256" key="1">
    <source>
        <dbReference type="ARBA" id="ARBA00004141"/>
    </source>
</evidence>
<comment type="caution">
    <text evidence="8">The sequence shown here is derived from an EMBL/GenBank/DDBJ whole genome shotgun (WGS) entry which is preliminary data.</text>
</comment>
<feature type="transmembrane region" description="Helical" evidence="6">
    <location>
        <begin position="404"/>
        <end position="429"/>
    </location>
</feature>
<organism evidence="8 9">
    <name type="scientific">Friedmanniomyces simplex</name>
    <dbReference type="NCBI Taxonomy" id="329884"/>
    <lineage>
        <taxon>Eukaryota</taxon>
        <taxon>Fungi</taxon>
        <taxon>Dikarya</taxon>
        <taxon>Ascomycota</taxon>
        <taxon>Pezizomycotina</taxon>
        <taxon>Dothideomycetes</taxon>
        <taxon>Dothideomycetidae</taxon>
        <taxon>Mycosphaerellales</taxon>
        <taxon>Teratosphaeriaceae</taxon>
        <taxon>Friedmanniomyces</taxon>
    </lineage>
</organism>
<dbReference type="PROSITE" id="PS50850">
    <property type="entry name" value="MFS"/>
    <property type="match status" value="1"/>
</dbReference>
<keyword evidence="4 6" id="KW-0472">Membrane</keyword>
<gene>
    <name evidence="8" type="ORF">B0A55_03210</name>
</gene>
<dbReference type="Pfam" id="PF00083">
    <property type="entry name" value="Sugar_tr"/>
    <property type="match status" value="2"/>
</dbReference>
<evidence type="ECO:0000313" key="9">
    <source>
        <dbReference type="Proteomes" id="UP000309340"/>
    </source>
</evidence>
<accession>A0A4V5NGZ8</accession>
<keyword evidence="3 6" id="KW-1133">Transmembrane helix</keyword>
<evidence type="ECO:0000256" key="5">
    <source>
        <dbReference type="SAM" id="MobiDB-lite"/>
    </source>
</evidence>
<dbReference type="InterPro" id="IPR020846">
    <property type="entry name" value="MFS_dom"/>
</dbReference>
<dbReference type="EMBL" id="NAJQ01000151">
    <property type="protein sequence ID" value="TKA76889.1"/>
    <property type="molecule type" value="Genomic_DNA"/>
</dbReference>
<dbReference type="PANTHER" id="PTHR23508:SF10">
    <property type="entry name" value="CARBOXYLIC ACID TRANSPORTER PROTEIN HOMOLOG"/>
    <property type="match status" value="1"/>
</dbReference>
<dbReference type="InterPro" id="IPR005829">
    <property type="entry name" value="Sugar_transporter_CS"/>
</dbReference>
<sequence length="471" mass="51060">MATPDKFTPDHAVVDKTSPSSDEGIPAGALKKITKVSSTVTVLVSGLALFSDGYNAQIIGYMNPLFSELYKEGMSSTIKTRLSNSYLIGEIFGMLFFGFLIDKIGRRTGIVFATLFLVLGVIIATAAHGTTQLGMFWMMIVGRGIAGFGAGGEYPTCGTGSAEASDESQYVRRRRGILVAMATDFSIDLGFVVAGIVALIVLAAYNERTSSGVWRVCFGLGFVLPVTLFFFRIRMIESSQYRKHAMKKSFPYLLIIKRYWKPMLGTSLAWFMYDFVTYPFGIFSSTIISSLNPQDTLVQNIGYGTVVNCFYLPGCIVGGFLMDWIGRKQTMTLGFVCWAVMGFIIGGALGPIQTITPLFLILYGIFNAFGEMGPGVATFLCGAESFPTPIRGHFLGLAAAVGKAGAAIGVFLIGAAFALTGGLISWLLIPDRERDLESEDARFRAYLESAGYSGEFGESLEKEIKTTAFKV</sequence>
<reference evidence="8 9" key="1">
    <citation type="submission" date="2017-03" db="EMBL/GenBank/DDBJ databases">
        <title>Genomes of endolithic fungi from Antarctica.</title>
        <authorList>
            <person name="Coleine C."/>
            <person name="Masonjones S."/>
            <person name="Stajich J.E."/>
        </authorList>
    </citation>
    <scope>NUCLEOTIDE SEQUENCE [LARGE SCALE GENOMIC DNA]</scope>
    <source>
        <strain evidence="8 9">CCFEE 5184</strain>
    </source>
</reference>
<evidence type="ECO:0000313" key="8">
    <source>
        <dbReference type="EMBL" id="TKA76889.1"/>
    </source>
</evidence>
<feature type="region of interest" description="Disordered" evidence="5">
    <location>
        <begin position="1"/>
        <end position="24"/>
    </location>
</feature>
<dbReference type="PANTHER" id="PTHR23508">
    <property type="entry name" value="CARBOXYLIC ACID TRANSPORTER PROTEIN HOMOLOG"/>
    <property type="match status" value="1"/>
</dbReference>
<dbReference type="InterPro" id="IPR005828">
    <property type="entry name" value="MFS_sugar_transport-like"/>
</dbReference>
<dbReference type="InterPro" id="IPR036259">
    <property type="entry name" value="MFS_trans_sf"/>
</dbReference>
<feature type="transmembrane region" description="Helical" evidence="6">
    <location>
        <begin position="212"/>
        <end position="233"/>
    </location>
</feature>
<dbReference type="GO" id="GO:0005886">
    <property type="term" value="C:plasma membrane"/>
    <property type="evidence" value="ECO:0007669"/>
    <property type="project" value="TreeGrafter"/>
</dbReference>
<dbReference type="AlphaFoldDB" id="A0A4V5NGZ8"/>
<dbReference type="OrthoDB" id="2153661at2759"/>
<dbReference type="Proteomes" id="UP000309340">
    <property type="component" value="Unassembled WGS sequence"/>
</dbReference>
<dbReference type="Gene3D" id="1.20.1250.20">
    <property type="entry name" value="MFS general substrate transporter like domains"/>
    <property type="match status" value="1"/>
</dbReference>
<comment type="subcellular location">
    <subcellularLocation>
        <location evidence="1">Membrane</location>
        <topology evidence="1">Multi-pass membrane protein</topology>
    </subcellularLocation>
</comment>
<feature type="transmembrane region" description="Helical" evidence="6">
    <location>
        <begin position="301"/>
        <end position="321"/>
    </location>
</feature>
<dbReference type="SUPFAM" id="SSF103473">
    <property type="entry name" value="MFS general substrate transporter"/>
    <property type="match status" value="1"/>
</dbReference>
<feature type="transmembrane region" description="Helical" evidence="6">
    <location>
        <begin position="108"/>
        <end position="129"/>
    </location>
</feature>
<dbReference type="STRING" id="329884.A0A4V5NGZ8"/>
<feature type="transmembrane region" description="Helical" evidence="6">
    <location>
        <begin position="40"/>
        <end position="62"/>
    </location>
</feature>
<keyword evidence="2 6" id="KW-0812">Transmembrane</keyword>
<dbReference type="PROSITE" id="PS00216">
    <property type="entry name" value="SUGAR_TRANSPORT_1"/>
    <property type="match status" value="1"/>
</dbReference>
<feature type="transmembrane region" description="Helical" evidence="6">
    <location>
        <begin position="177"/>
        <end position="206"/>
    </location>
</feature>
<feature type="transmembrane region" description="Helical" evidence="6">
    <location>
        <begin position="333"/>
        <end position="366"/>
    </location>
</feature>
<feature type="transmembrane region" description="Helical" evidence="6">
    <location>
        <begin position="268"/>
        <end position="289"/>
    </location>
</feature>
<protein>
    <recommendedName>
        <fullName evidence="7">Major facilitator superfamily (MFS) profile domain-containing protein</fullName>
    </recommendedName>
</protein>
<evidence type="ECO:0000256" key="4">
    <source>
        <dbReference type="ARBA" id="ARBA00023136"/>
    </source>
</evidence>
<proteinExistence type="predicted"/>
<keyword evidence="9" id="KW-1185">Reference proteome</keyword>
<evidence type="ECO:0000256" key="3">
    <source>
        <dbReference type="ARBA" id="ARBA00022989"/>
    </source>
</evidence>